<comment type="catalytic activity">
    <reaction evidence="12">
        <text>tRNA(Pro) + L-proline + ATP = L-prolyl-tRNA(Pro) + AMP + diphosphate</text>
        <dbReference type="Rhea" id="RHEA:14305"/>
        <dbReference type="Rhea" id="RHEA-COMP:9700"/>
        <dbReference type="Rhea" id="RHEA-COMP:9702"/>
        <dbReference type="ChEBI" id="CHEBI:30616"/>
        <dbReference type="ChEBI" id="CHEBI:33019"/>
        <dbReference type="ChEBI" id="CHEBI:60039"/>
        <dbReference type="ChEBI" id="CHEBI:78442"/>
        <dbReference type="ChEBI" id="CHEBI:78532"/>
        <dbReference type="ChEBI" id="CHEBI:456215"/>
        <dbReference type="EC" id="6.1.1.15"/>
    </reaction>
</comment>
<dbReference type="PRINTS" id="PR01046">
    <property type="entry name" value="TRNASYNTHPRO"/>
</dbReference>
<evidence type="ECO:0000256" key="1">
    <source>
        <dbReference type="ARBA" id="ARBA00004496"/>
    </source>
</evidence>
<dbReference type="PROSITE" id="PS50862">
    <property type="entry name" value="AA_TRNA_LIGASE_II"/>
    <property type="match status" value="1"/>
</dbReference>
<dbReference type="GO" id="GO:0006433">
    <property type="term" value="P:prolyl-tRNA aminoacylation"/>
    <property type="evidence" value="ECO:0007669"/>
    <property type="project" value="InterPro"/>
</dbReference>
<evidence type="ECO:0000256" key="2">
    <source>
        <dbReference type="ARBA" id="ARBA00008226"/>
    </source>
</evidence>
<name>A0AAD5XSN7_9FUNG</name>
<comment type="subunit">
    <text evidence="3">Homodimer.</text>
</comment>
<dbReference type="Pfam" id="PF00587">
    <property type="entry name" value="tRNA-synt_2b"/>
    <property type="match status" value="1"/>
</dbReference>
<evidence type="ECO:0000256" key="3">
    <source>
        <dbReference type="ARBA" id="ARBA00011738"/>
    </source>
</evidence>
<dbReference type="Pfam" id="PF03129">
    <property type="entry name" value="HGTP_anticodon"/>
    <property type="match status" value="1"/>
</dbReference>
<dbReference type="NCBIfam" id="TIGR00409">
    <property type="entry name" value="proS_fam_II"/>
    <property type="match status" value="1"/>
</dbReference>
<comment type="similarity">
    <text evidence="2">Belongs to the class-II aminoacyl-tRNA synthetase family.</text>
</comment>
<dbReference type="InterPro" id="IPR004500">
    <property type="entry name" value="Pro-tRNA-synth_IIa_bac-type"/>
</dbReference>
<gene>
    <name evidence="14" type="ORF">HDU87_001334</name>
</gene>
<dbReference type="InterPro" id="IPR033730">
    <property type="entry name" value="ProRS_core_prok"/>
</dbReference>
<dbReference type="GO" id="GO:0005739">
    <property type="term" value="C:mitochondrion"/>
    <property type="evidence" value="ECO:0007669"/>
    <property type="project" value="TreeGrafter"/>
</dbReference>
<keyword evidence="15" id="KW-1185">Reference proteome</keyword>
<dbReference type="InterPro" id="IPR004154">
    <property type="entry name" value="Anticodon-bd"/>
</dbReference>
<evidence type="ECO:0000259" key="13">
    <source>
        <dbReference type="PROSITE" id="PS50862"/>
    </source>
</evidence>
<comment type="caution">
    <text evidence="14">The sequence shown here is derived from an EMBL/GenBank/DDBJ whole genome shotgun (WGS) entry which is preliminary data.</text>
</comment>
<dbReference type="InterPro" id="IPR006195">
    <property type="entry name" value="aa-tRNA-synth_II"/>
</dbReference>
<dbReference type="EMBL" id="JADGJQ010000013">
    <property type="protein sequence ID" value="KAJ3181205.1"/>
    <property type="molecule type" value="Genomic_DNA"/>
</dbReference>
<evidence type="ECO:0000256" key="7">
    <source>
        <dbReference type="ARBA" id="ARBA00022741"/>
    </source>
</evidence>
<dbReference type="CDD" id="cd00779">
    <property type="entry name" value="ProRS_core_prok"/>
    <property type="match status" value="1"/>
</dbReference>
<dbReference type="InterPro" id="IPR036621">
    <property type="entry name" value="Anticodon-bd_dom_sf"/>
</dbReference>
<evidence type="ECO:0000313" key="14">
    <source>
        <dbReference type="EMBL" id="KAJ3181205.1"/>
    </source>
</evidence>
<evidence type="ECO:0000256" key="5">
    <source>
        <dbReference type="ARBA" id="ARBA00022490"/>
    </source>
</evidence>
<evidence type="ECO:0000256" key="6">
    <source>
        <dbReference type="ARBA" id="ARBA00022598"/>
    </source>
</evidence>
<dbReference type="AlphaFoldDB" id="A0AAD5XSN7"/>
<dbReference type="EC" id="6.1.1.15" evidence="4"/>
<dbReference type="GO" id="GO:0005524">
    <property type="term" value="F:ATP binding"/>
    <property type="evidence" value="ECO:0007669"/>
    <property type="project" value="UniProtKB-KW"/>
</dbReference>
<dbReference type="Gene3D" id="3.40.50.800">
    <property type="entry name" value="Anticodon-binding domain"/>
    <property type="match status" value="1"/>
</dbReference>
<dbReference type="InterPro" id="IPR002314">
    <property type="entry name" value="aa-tRNA-synt_IIb"/>
</dbReference>
<reference evidence="14" key="1">
    <citation type="submission" date="2020-05" db="EMBL/GenBank/DDBJ databases">
        <title>Phylogenomic resolution of chytrid fungi.</title>
        <authorList>
            <person name="Stajich J.E."/>
            <person name="Amses K."/>
            <person name="Simmons R."/>
            <person name="Seto K."/>
            <person name="Myers J."/>
            <person name="Bonds A."/>
            <person name="Quandt C.A."/>
            <person name="Barry K."/>
            <person name="Liu P."/>
            <person name="Grigoriev I."/>
            <person name="Longcore J.E."/>
            <person name="James T.Y."/>
        </authorList>
    </citation>
    <scope>NUCLEOTIDE SEQUENCE</scope>
    <source>
        <strain evidence="14">JEL0379</strain>
    </source>
</reference>
<dbReference type="InterPro" id="IPR002316">
    <property type="entry name" value="Pro-tRNA-ligase_IIa"/>
</dbReference>
<protein>
    <recommendedName>
        <fullName evidence="4">proline--tRNA ligase</fullName>
        <ecNumber evidence="4">6.1.1.15</ecNumber>
    </recommendedName>
    <alternativeName>
        <fullName evidence="11">Prolyl-tRNA synthetase</fullName>
    </alternativeName>
</protein>
<dbReference type="GO" id="GO:0004827">
    <property type="term" value="F:proline-tRNA ligase activity"/>
    <property type="evidence" value="ECO:0007669"/>
    <property type="project" value="UniProtKB-EC"/>
</dbReference>
<feature type="domain" description="Aminoacyl-transfer RNA synthetases class-II family profile" evidence="13">
    <location>
        <begin position="85"/>
        <end position="469"/>
    </location>
</feature>
<dbReference type="FunFam" id="3.30.930.10:FF:000066">
    <property type="entry name" value="Proline--tRNA ligase"/>
    <property type="match status" value="1"/>
</dbReference>
<evidence type="ECO:0000256" key="4">
    <source>
        <dbReference type="ARBA" id="ARBA00012831"/>
    </source>
</evidence>
<keyword evidence="8" id="KW-0067">ATP-binding</keyword>
<sequence length="577" mass="63111">MTLPGRRRLVQKFQKCLLSSRRDQHAERMMLTYAARHHSSNAARPFRLSRMLTPTAKSTTTTPADVAVSHELLLRAGFIRQSSAGMYSFLPLGLRVLAKLEKLIDREMQSVDGQKVALPCLLPSDGWKKTGRWESTGAEMFKVHDRKGSEFCLAPTHEEEITQLVAAEKLSWRQLPLRLYQIGRKYRDEARPRSGLLRAREFVMKDMYSFDVSEEAAMKTYGEVRGAYDRILSALGIPFAAAEADTGNIGGTRSHEYHFLSNAGEDTVLLCKQCGYTANEERAMGIIKRESEHNGCVVVILSDPSENPPTKRRAVISLAHRRSANPTKLKQHPLLKGLNMSFPNGLKAESSTAEQPGDFVFTDLEVAKRKAQPHDVPSAYIGDFVTIEPGDGCSACSTGSPSPLESHRAIEIGHTFLLGAKYSSALGATIRNDRNEVVPMQMGCFGIGVTRAMAAVVEACNDSNGIIWPPAIAPFAACVVPFVNRKSGAQEQADVEAGIEAACAALLTSDIGGDGGIVVDDRDTVSFGFKMKDAALVGYPAVVVVGRRYLTEKLLEVHDRRTGAVWFVTAEELAVGK</sequence>
<dbReference type="PANTHER" id="PTHR42753">
    <property type="entry name" value="MITOCHONDRIAL RIBOSOME PROTEIN L39/PROLYL-TRNA LIGASE FAMILY MEMBER"/>
    <property type="match status" value="1"/>
</dbReference>
<keyword evidence="10" id="KW-0030">Aminoacyl-tRNA synthetase</keyword>
<keyword evidence="5" id="KW-0963">Cytoplasm</keyword>
<evidence type="ECO:0000256" key="12">
    <source>
        <dbReference type="ARBA" id="ARBA00047671"/>
    </source>
</evidence>
<dbReference type="SUPFAM" id="SSF55681">
    <property type="entry name" value="Class II aaRS and biotin synthetases"/>
    <property type="match status" value="1"/>
</dbReference>
<evidence type="ECO:0000313" key="15">
    <source>
        <dbReference type="Proteomes" id="UP001212152"/>
    </source>
</evidence>
<keyword evidence="9" id="KW-0648">Protein biosynthesis</keyword>
<evidence type="ECO:0000256" key="8">
    <source>
        <dbReference type="ARBA" id="ARBA00022840"/>
    </source>
</evidence>
<organism evidence="14 15">
    <name type="scientific">Geranomyces variabilis</name>
    <dbReference type="NCBI Taxonomy" id="109894"/>
    <lineage>
        <taxon>Eukaryota</taxon>
        <taxon>Fungi</taxon>
        <taxon>Fungi incertae sedis</taxon>
        <taxon>Chytridiomycota</taxon>
        <taxon>Chytridiomycota incertae sedis</taxon>
        <taxon>Chytridiomycetes</taxon>
        <taxon>Spizellomycetales</taxon>
        <taxon>Powellomycetaceae</taxon>
        <taxon>Geranomyces</taxon>
    </lineage>
</organism>
<dbReference type="Proteomes" id="UP001212152">
    <property type="component" value="Unassembled WGS sequence"/>
</dbReference>
<evidence type="ECO:0000256" key="10">
    <source>
        <dbReference type="ARBA" id="ARBA00023146"/>
    </source>
</evidence>
<dbReference type="InterPro" id="IPR045864">
    <property type="entry name" value="aa-tRNA-synth_II/BPL/LPL"/>
</dbReference>
<dbReference type="SUPFAM" id="SSF52954">
    <property type="entry name" value="Class II aaRS ABD-related"/>
    <property type="match status" value="1"/>
</dbReference>
<evidence type="ECO:0000256" key="11">
    <source>
        <dbReference type="ARBA" id="ARBA00029731"/>
    </source>
</evidence>
<keyword evidence="7" id="KW-0547">Nucleotide-binding</keyword>
<accession>A0AAD5XSN7</accession>
<keyword evidence="6" id="KW-0436">Ligase</keyword>
<dbReference type="PANTHER" id="PTHR42753:SF2">
    <property type="entry name" value="PROLINE--TRNA LIGASE"/>
    <property type="match status" value="1"/>
</dbReference>
<evidence type="ECO:0000256" key="9">
    <source>
        <dbReference type="ARBA" id="ARBA00022917"/>
    </source>
</evidence>
<proteinExistence type="inferred from homology"/>
<comment type="subcellular location">
    <subcellularLocation>
        <location evidence="1">Cytoplasm</location>
    </subcellularLocation>
</comment>
<dbReference type="InterPro" id="IPR050062">
    <property type="entry name" value="Pro-tRNA_synthetase"/>
</dbReference>
<dbReference type="Gene3D" id="3.30.930.10">
    <property type="entry name" value="Bira Bifunctional Protein, Domain 2"/>
    <property type="match status" value="2"/>
</dbReference>